<feature type="non-terminal residue" evidence="2">
    <location>
        <position position="148"/>
    </location>
</feature>
<evidence type="ECO:0000313" key="3">
    <source>
        <dbReference type="Proteomes" id="UP000437709"/>
    </source>
</evidence>
<reference evidence="2 3" key="1">
    <citation type="submission" date="2019-10" db="EMBL/GenBank/DDBJ databases">
        <title>Georgenia wutianyii sp. nov. and Georgenia yuyongxinii sp. nov. isolated from plateau pika (Ochotona curzoniae) in the Qinghai-Tibet plateau of China.</title>
        <authorList>
            <person name="Tian Z."/>
        </authorList>
    </citation>
    <scope>NUCLEOTIDE SEQUENCE [LARGE SCALE GENOMIC DNA]</scope>
    <source>
        <strain evidence="2 3">JCM 19765</strain>
    </source>
</reference>
<dbReference type="AlphaFoldDB" id="A0A6N7EMZ8"/>
<dbReference type="Gene3D" id="2.60.120.200">
    <property type="match status" value="1"/>
</dbReference>
<name>A0A6N7EMZ8_9MICO</name>
<evidence type="ECO:0000256" key="1">
    <source>
        <dbReference type="SAM" id="SignalP"/>
    </source>
</evidence>
<evidence type="ECO:0000313" key="2">
    <source>
        <dbReference type="EMBL" id="MPV36594.1"/>
    </source>
</evidence>
<feature type="signal peptide" evidence="1">
    <location>
        <begin position="1"/>
        <end position="22"/>
    </location>
</feature>
<dbReference type="Proteomes" id="UP000437709">
    <property type="component" value="Unassembled WGS sequence"/>
</dbReference>
<dbReference type="EMBL" id="WHPC01000014">
    <property type="protein sequence ID" value="MPV36594.1"/>
    <property type="molecule type" value="Genomic_DNA"/>
</dbReference>
<keyword evidence="3" id="KW-1185">Reference proteome</keyword>
<gene>
    <name evidence="2" type="ORF">GB881_05915</name>
</gene>
<dbReference type="RefSeq" id="WP_152196633.1">
    <property type="nucleotide sequence ID" value="NZ_VUKD01000007.1"/>
</dbReference>
<dbReference type="OrthoDB" id="9802683at2"/>
<keyword evidence="1" id="KW-0732">Signal</keyword>
<proteinExistence type="predicted"/>
<feature type="chain" id="PRO_5026778524" description="PEP-CTERM sorting domain-containing protein" evidence="1">
    <location>
        <begin position="23"/>
        <end position="148"/>
    </location>
</feature>
<comment type="caution">
    <text evidence="2">The sequence shown here is derived from an EMBL/GenBank/DDBJ whole genome shotgun (WGS) entry which is preliminary data.</text>
</comment>
<organism evidence="2 3">
    <name type="scientific">Georgenia subflava</name>
    <dbReference type="NCBI Taxonomy" id="1622177"/>
    <lineage>
        <taxon>Bacteria</taxon>
        <taxon>Bacillati</taxon>
        <taxon>Actinomycetota</taxon>
        <taxon>Actinomycetes</taxon>
        <taxon>Micrococcales</taxon>
        <taxon>Bogoriellaceae</taxon>
        <taxon>Georgenia</taxon>
    </lineage>
</organism>
<accession>A0A6N7EMZ8</accession>
<evidence type="ECO:0008006" key="4">
    <source>
        <dbReference type="Google" id="ProtNLM"/>
    </source>
</evidence>
<protein>
    <recommendedName>
        <fullName evidence="4">PEP-CTERM sorting domain-containing protein</fullName>
    </recommendedName>
</protein>
<sequence length="148" mass="15151">MTRLTRLAVLLLSSIIAVPMLAAPAGAVPAVLVSDDFSSGVLDPAVWSVSDPAGVGEVGFQGVGTSNAGLSLSVPAGANYDAWGVNRGLRVTQVAPDSDLVAEVGFDSLPAVKFQVQGVTVVQDAQNWLRFDVHSTGSALRVYAASTV</sequence>